<accession>A0ABT2A5S8</accession>
<keyword evidence="3" id="KW-1185">Reference proteome</keyword>
<evidence type="ECO:0000313" key="3">
    <source>
        <dbReference type="Proteomes" id="UP001205560"/>
    </source>
</evidence>
<feature type="chain" id="PRO_5045641997" description="DUF306 domain-containing protein" evidence="1">
    <location>
        <begin position="24"/>
        <end position="149"/>
    </location>
</feature>
<evidence type="ECO:0000256" key="1">
    <source>
        <dbReference type="SAM" id="SignalP"/>
    </source>
</evidence>
<organism evidence="2 3">
    <name type="scientific">Massilia norwichensis</name>
    <dbReference type="NCBI Taxonomy" id="1442366"/>
    <lineage>
        <taxon>Bacteria</taxon>
        <taxon>Pseudomonadati</taxon>
        <taxon>Pseudomonadota</taxon>
        <taxon>Betaproteobacteria</taxon>
        <taxon>Burkholderiales</taxon>
        <taxon>Oxalobacteraceae</taxon>
        <taxon>Telluria group</taxon>
        <taxon>Massilia</taxon>
    </lineage>
</organism>
<protein>
    <recommendedName>
        <fullName evidence="4">DUF306 domain-containing protein</fullName>
    </recommendedName>
</protein>
<dbReference type="RefSeq" id="WP_258845284.1">
    <property type="nucleotide sequence ID" value="NZ_JANUGX010000009.1"/>
</dbReference>
<gene>
    <name evidence="2" type="ORF">NX782_09905</name>
</gene>
<proteinExistence type="predicted"/>
<comment type="caution">
    <text evidence="2">The sequence shown here is derived from an EMBL/GenBank/DDBJ whole genome shotgun (WGS) entry which is preliminary data.</text>
</comment>
<evidence type="ECO:0000313" key="2">
    <source>
        <dbReference type="EMBL" id="MCS0589522.1"/>
    </source>
</evidence>
<reference evidence="2 3" key="1">
    <citation type="submission" date="2022-08" db="EMBL/GenBank/DDBJ databases">
        <title>Reclassification of Massilia species as members of the genera Telluria, Duganella, Pseudoduganella, Mokoshia gen. nov. and Zemynaea gen. nov. using orthogonal and non-orthogonal genome-based approaches.</title>
        <authorList>
            <person name="Bowman J.P."/>
        </authorList>
    </citation>
    <scope>NUCLEOTIDE SEQUENCE [LARGE SCALE GENOMIC DNA]</scope>
    <source>
        <strain evidence="2 3">LMG 28164</strain>
    </source>
</reference>
<feature type="signal peptide" evidence="1">
    <location>
        <begin position="1"/>
        <end position="23"/>
    </location>
</feature>
<dbReference type="EMBL" id="JANUGX010000009">
    <property type="protein sequence ID" value="MCS0589522.1"/>
    <property type="molecule type" value="Genomic_DNA"/>
</dbReference>
<evidence type="ECO:0008006" key="4">
    <source>
        <dbReference type="Google" id="ProtNLM"/>
    </source>
</evidence>
<keyword evidence="1" id="KW-0732">Signal</keyword>
<name>A0ABT2A5S8_9BURK</name>
<sequence length="149" mass="16399">MKFGCALLSTLLLGLAWAPGALAQPLPFAGKWLLDEDPKAPAAYTVLRIEDGTMTWTGPARSTPKCVQEFVLQEEKPGTMYVDGRGTRFLAGLKGSIPTYLLQLRSSTCGRAGETTRIRYPLVYDTEHIEVIGYVGGKPVSARRFHRKK</sequence>
<dbReference type="Proteomes" id="UP001205560">
    <property type="component" value="Unassembled WGS sequence"/>
</dbReference>